<keyword evidence="1" id="KW-0805">Transcription regulation</keyword>
<dbReference type="AlphaFoldDB" id="A0A7X4YSS1"/>
<dbReference type="InterPro" id="IPR014710">
    <property type="entry name" value="RmlC-like_jellyroll"/>
</dbReference>
<dbReference type="GO" id="GO:0003700">
    <property type="term" value="F:DNA-binding transcription factor activity"/>
    <property type="evidence" value="ECO:0007669"/>
    <property type="project" value="InterPro"/>
</dbReference>
<sequence>MDISQIEEIHGANHHKRSDIHTLPHSPDLPVYVPMVGINYCAPTYKNIREKAAITVLGYVINGHGEIQVNAEKQRLGKGDAFILRKDSRHEVTALSDSNEPWTYYWYNVHGNSLPLLETFHLLHTSFIPNCGIGHLFLEGFEAAKLRSEGLHEQTTFILSCAEIMLALQHRLRQDSDYFSPVMSRMKLYLDRLVGEDFRSDDFSRHMGLSFKQLSRIFKQHAGSTIYQYVLTRKIDMAKMMLSDTEMAVGDIAVHLGYDDPQYFSNLFKHKTGMSPTAYRQNAKSM</sequence>
<protein>
    <submittedName>
        <fullName evidence="5">Helix-turn-helix domain-containing protein</fullName>
    </submittedName>
</protein>
<evidence type="ECO:0000259" key="4">
    <source>
        <dbReference type="PROSITE" id="PS01124"/>
    </source>
</evidence>
<keyword evidence="3" id="KW-0804">Transcription</keyword>
<dbReference type="PANTHER" id="PTHR43280">
    <property type="entry name" value="ARAC-FAMILY TRANSCRIPTIONAL REGULATOR"/>
    <property type="match status" value="1"/>
</dbReference>
<dbReference type="InterPro" id="IPR003313">
    <property type="entry name" value="AraC-bd"/>
</dbReference>
<evidence type="ECO:0000256" key="1">
    <source>
        <dbReference type="ARBA" id="ARBA00023015"/>
    </source>
</evidence>
<dbReference type="Proteomes" id="UP000558113">
    <property type="component" value="Unassembled WGS sequence"/>
</dbReference>
<gene>
    <name evidence="5" type="ORF">GT003_23005</name>
</gene>
<dbReference type="SUPFAM" id="SSF51215">
    <property type="entry name" value="Regulatory protein AraC"/>
    <property type="match status" value="1"/>
</dbReference>
<dbReference type="PROSITE" id="PS00041">
    <property type="entry name" value="HTH_ARAC_FAMILY_1"/>
    <property type="match status" value="1"/>
</dbReference>
<feature type="domain" description="HTH araC/xylS-type" evidence="4">
    <location>
        <begin position="184"/>
        <end position="282"/>
    </location>
</feature>
<dbReference type="Pfam" id="PF12833">
    <property type="entry name" value="HTH_18"/>
    <property type="match status" value="1"/>
</dbReference>
<evidence type="ECO:0000313" key="6">
    <source>
        <dbReference type="Proteomes" id="UP000558113"/>
    </source>
</evidence>
<comment type="caution">
    <text evidence="5">The sequence shown here is derived from an EMBL/GenBank/DDBJ whole genome shotgun (WGS) entry which is preliminary data.</text>
</comment>
<dbReference type="Pfam" id="PF02311">
    <property type="entry name" value="AraC_binding"/>
    <property type="match status" value="1"/>
</dbReference>
<dbReference type="PROSITE" id="PS01124">
    <property type="entry name" value="HTH_ARAC_FAMILY_2"/>
    <property type="match status" value="1"/>
</dbReference>
<organism evidence="5 6">
    <name type="scientific">Paenibacillus sacheonensis</name>
    <dbReference type="NCBI Taxonomy" id="742054"/>
    <lineage>
        <taxon>Bacteria</taxon>
        <taxon>Bacillati</taxon>
        <taxon>Bacillota</taxon>
        <taxon>Bacilli</taxon>
        <taxon>Bacillales</taxon>
        <taxon>Paenibacillaceae</taxon>
        <taxon>Paenibacillus</taxon>
    </lineage>
</organism>
<keyword evidence="2" id="KW-0238">DNA-binding</keyword>
<dbReference type="SUPFAM" id="SSF46689">
    <property type="entry name" value="Homeodomain-like"/>
    <property type="match status" value="1"/>
</dbReference>
<evidence type="ECO:0000256" key="3">
    <source>
        <dbReference type="ARBA" id="ARBA00023163"/>
    </source>
</evidence>
<dbReference type="EMBL" id="JAAAMU010000014">
    <property type="protein sequence ID" value="NBC71876.1"/>
    <property type="molecule type" value="Genomic_DNA"/>
</dbReference>
<dbReference type="GO" id="GO:0043565">
    <property type="term" value="F:sequence-specific DNA binding"/>
    <property type="evidence" value="ECO:0007669"/>
    <property type="project" value="InterPro"/>
</dbReference>
<dbReference type="InterPro" id="IPR020449">
    <property type="entry name" value="Tscrpt_reg_AraC-type_HTH"/>
</dbReference>
<dbReference type="PANTHER" id="PTHR43280:SF31">
    <property type="entry name" value="TRANSCRIPTIONAL REGULATORY PROTEIN"/>
    <property type="match status" value="1"/>
</dbReference>
<keyword evidence="6" id="KW-1185">Reference proteome</keyword>
<evidence type="ECO:0000256" key="2">
    <source>
        <dbReference type="ARBA" id="ARBA00023125"/>
    </source>
</evidence>
<name>A0A7X4YSS1_9BACL</name>
<dbReference type="PRINTS" id="PR00032">
    <property type="entry name" value="HTHARAC"/>
</dbReference>
<dbReference type="OrthoDB" id="9813413at2"/>
<dbReference type="Gene3D" id="2.60.120.10">
    <property type="entry name" value="Jelly Rolls"/>
    <property type="match status" value="1"/>
</dbReference>
<dbReference type="InterPro" id="IPR037923">
    <property type="entry name" value="HTH-like"/>
</dbReference>
<reference evidence="5 6" key="1">
    <citation type="submission" date="2020-01" db="EMBL/GenBank/DDBJ databases">
        <title>Paenibacillus soybeanensis sp. nov. isolated from the nodules of soybean (Glycine max(L.) Merr).</title>
        <authorList>
            <person name="Wang H."/>
        </authorList>
    </citation>
    <scope>NUCLEOTIDE SEQUENCE [LARGE SCALE GENOMIC DNA]</scope>
    <source>
        <strain evidence="5 6">DSM 23054</strain>
    </source>
</reference>
<proteinExistence type="predicted"/>
<accession>A0A7X4YSS1</accession>
<dbReference type="Gene3D" id="1.10.10.60">
    <property type="entry name" value="Homeodomain-like"/>
    <property type="match status" value="1"/>
</dbReference>
<dbReference type="InterPro" id="IPR009057">
    <property type="entry name" value="Homeodomain-like_sf"/>
</dbReference>
<dbReference type="SMART" id="SM00342">
    <property type="entry name" value="HTH_ARAC"/>
    <property type="match status" value="1"/>
</dbReference>
<dbReference type="InterPro" id="IPR018062">
    <property type="entry name" value="HTH_AraC-typ_CS"/>
</dbReference>
<dbReference type="InterPro" id="IPR018060">
    <property type="entry name" value="HTH_AraC"/>
</dbReference>
<evidence type="ECO:0000313" key="5">
    <source>
        <dbReference type="EMBL" id="NBC71876.1"/>
    </source>
</evidence>